<feature type="binding site" evidence="7">
    <location>
        <position position="57"/>
    </location>
    <ligand>
        <name>S-adenosyl-L-methionine</name>
        <dbReference type="ChEBI" id="CHEBI:59789"/>
    </ligand>
</feature>
<reference evidence="8" key="1">
    <citation type="submission" date="2020-10" db="EMBL/GenBank/DDBJ databases">
        <title>Taxonomic study of unclassified bacteria belonging to the class Ktedonobacteria.</title>
        <authorList>
            <person name="Yabe S."/>
            <person name="Wang C.M."/>
            <person name="Zheng Y."/>
            <person name="Sakai Y."/>
            <person name="Cavaletti L."/>
            <person name="Monciardini P."/>
            <person name="Donadio S."/>
        </authorList>
    </citation>
    <scope>NUCLEOTIDE SEQUENCE</scope>
    <source>
        <strain evidence="8">SOSP1-1</strain>
    </source>
</reference>
<keyword evidence="5 7" id="KW-0949">S-adenosyl-L-methionine</keyword>
<keyword evidence="4 7" id="KW-0808">Transferase</keyword>
<evidence type="ECO:0000256" key="4">
    <source>
        <dbReference type="ARBA" id="ARBA00022679"/>
    </source>
</evidence>
<dbReference type="HAMAP" id="MF_01057">
    <property type="entry name" value="tRNA_methyltr_TrmB"/>
    <property type="match status" value="1"/>
</dbReference>
<evidence type="ECO:0000313" key="8">
    <source>
        <dbReference type="EMBL" id="GHO46566.1"/>
    </source>
</evidence>
<comment type="catalytic activity">
    <reaction evidence="1 7">
        <text>guanosine(46) in tRNA + S-adenosyl-L-methionine = N(7)-methylguanosine(46) in tRNA + S-adenosyl-L-homocysteine</text>
        <dbReference type="Rhea" id="RHEA:42708"/>
        <dbReference type="Rhea" id="RHEA-COMP:10188"/>
        <dbReference type="Rhea" id="RHEA-COMP:10189"/>
        <dbReference type="ChEBI" id="CHEBI:57856"/>
        <dbReference type="ChEBI" id="CHEBI:59789"/>
        <dbReference type="ChEBI" id="CHEBI:74269"/>
        <dbReference type="ChEBI" id="CHEBI:74480"/>
        <dbReference type="EC" id="2.1.1.33"/>
    </reaction>
</comment>
<evidence type="ECO:0000256" key="7">
    <source>
        <dbReference type="HAMAP-Rule" id="MF_01057"/>
    </source>
</evidence>
<dbReference type="EMBL" id="BNJF01000002">
    <property type="protein sequence ID" value="GHO46566.1"/>
    <property type="molecule type" value="Genomic_DNA"/>
</dbReference>
<dbReference type="SUPFAM" id="SSF53335">
    <property type="entry name" value="S-adenosyl-L-methionine-dependent methyltransferases"/>
    <property type="match status" value="1"/>
</dbReference>
<keyword evidence="6 7" id="KW-0819">tRNA processing</keyword>
<feature type="binding site" evidence="7">
    <location>
        <position position="82"/>
    </location>
    <ligand>
        <name>S-adenosyl-L-methionine</name>
        <dbReference type="ChEBI" id="CHEBI:59789"/>
    </ligand>
</feature>
<accession>A0A8J3I0I2</accession>
<proteinExistence type="inferred from homology"/>
<evidence type="ECO:0000256" key="1">
    <source>
        <dbReference type="ARBA" id="ARBA00000142"/>
    </source>
</evidence>
<comment type="caution">
    <text evidence="8">The sequence shown here is derived from an EMBL/GenBank/DDBJ whole genome shotgun (WGS) entry which is preliminary data.</text>
</comment>
<feature type="binding site" evidence="7">
    <location>
        <position position="109"/>
    </location>
    <ligand>
        <name>S-adenosyl-L-methionine</name>
        <dbReference type="ChEBI" id="CHEBI:59789"/>
    </ligand>
</feature>
<dbReference type="PANTHER" id="PTHR23417:SF14">
    <property type="entry name" value="PENTACOTRIPEPTIDE-REPEAT REGION OF PRORP DOMAIN-CONTAINING PROTEIN"/>
    <property type="match status" value="1"/>
</dbReference>
<dbReference type="GO" id="GO:0043527">
    <property type="term" value="C:tRNA methyltransferase complex"/>
    <property type="evidence" value="ECO:0007669"/>
    <property type="project" value="TreeGrafter"/>
</dbReference>
<organism evidence="8 9">
    <name type="scientific">Ktedonospora formicarum</name>
    <dbReference type="NCBI Taxonomy" id="2778364"/>
    <lineage>
        <taxon>Bacteria</taxon>
        <taxon>Bacillati</taxon>
        <taxon>Chloroflexota</taxon>
        <taxon>Ktedonobacteria</taxon>
        <taxon>Ktedonobacterales</taxon>
        <taxon>Ktedonobacteraceae</taxon>
        <taxon>Ktedonospora</taxon>
    </lineage>
</organism>
<comment type="pathway">
    <text evidence="7">tRNA modification; N(7)-methylguanine-tRNA biosynthesis.</text>
</comment>
<dbReference type="GO" id="GO:0008176">
    <property type="term" value="F:tRNA (guanine(46)-N7)-methyltransferase activity"/>
    <property type="evidence" value="ECO:0007669"/>
    <property type="project" value="UniProtKB-UniRule"/>
</dbReference>
<evidence type="ECO:0000256" key="6">
    <source>
        <dbReference type="ARBA" id="ARBA00022694"/>
    </source>
</evidence>
<dbReference type="InterPro" id="IPR003358">
    <property type="entry name" value="tRNA_(Gua-N-7)_MeTrfase_Trmb"/>
</dbReference>
<feature type="binding site" evidence="7">
    <location>
        <position position="167"/>
    </location>
    <ligand>
        <name>substrate</name>
    </ligand>
</feature>
<dbReference type="NCBIfam" id="TIGR00091">
    <property type="entry name" value="tRNA (guanosine(46)-N7)-methyltransferase TrmB"/>
    <property type="match status" value="1"/>
</dbReference>
<protein>
    <recommendedName>
        <fullName evidence="7">tRNA (guanine-N(7)-)-methyltransferase</fullName>
        <ecNumber evidence="7">2.1.1.33</ecNumber>
    </recommendedName>
    <alternativeName>
        <fullName evidence="7">tRNA (guanine(46)-N(7))-methyltransferase</fullName>
    </alternativeName>
    <alternativeName>
        <fullName evidence="7">tRNA(m7G46)-methyltransferase</fullName>
    </alternativeName>
</protein>
<dbReference type="PANTHER" id="PTHR23417">
    <property type="entry name" value="3-DEOXY-D-MANNO-OCTULOSONIC-ACID TRANSFERASE/TRNA GUANINE-N 7 - -METHYLTRANSFERASE"/>
    <property type="match status" value="1"/>
</dbReference>
<dbReference type="AlphaFoldDB" id="A0A8J3I0I2"/>
<name>A0A8J3I0I2_9CHLR</name>
<feature type="binding site" evidence="7">
    <location>
        <position position="131"/>
    </location>
    <ligand>
        <name>S-adenosyl-L-methionine</name>
        <dbReference type="ChEBI" id="CHEBI:59789"/>
    </ligand>
</feature>
<comment type="similarity">
    <text evidence="7">Belongs to the class I-like SAM-binding methyltransferase superfamily. TrmB family.</text>
</comment>
<dbReference type="InterPro" id="IPR055361">
    <property type="entry name" value="tRNA_methyltr_TrmB_bact"/>
</dbReference>
<dbReference type="UniPathway" id="UPA00989"/>
<evidence type="ECO:0000256" key="3">
    <source>
        <dbReference type="ARBA" id="ARBA00022603"/>
    </source>
</evidence>
<dbReference type="InterPro" id="IPR029063">
    <property type="entry name" value="SAM-dependent_MTases_sf"/>
</dbReference>
<dbReference type="PROSITE" id="PS51625">
    <property type="entry name" value="SAM_MT_TRMB"/>
    <property type="match status" value="1"/>
</dbReference>
<keyword evidence="3 7" id="KW-0489">Methyltransferase</keyword>
<dbReference type="Gene3D" id="3.40.50.150">
    <property type="entry name" value="Vaccinia Virus protein VP39"/>
    <property type="match status" value="1"/>
</dbReference>
<comment type="function">
    <text evidence="2 7">Catalyzes the formation of N(7)-methylguanine at position 46 (m7G46) in tRNA.</text>
</comment>
<keyword evidence="9" id="KW-1185">Reference proteome</keyword>
<dbReference type="Proteomes" id="UP000612362">
    <property type="component" value="Unassembled WGS sequence"/>
</dbReference>
<dbReference type="EC" id="2.1.1.33" evidence="7"/>
<evidence type="ECO:0000313" key="9">
    <source>
        <dbReference type="Proteomes" id="UP000612362"/>
    </source>
</evidence>
<sequence>MPRRTVFRRLAHISLNQEIRERYLMTFSARWLYHHIQHFPMLTSEALFGNQRPLELEIGCGFGEFLCALAEANPTANFLGIDISESSLLQAASQAAKLNLMNIKFIAANARQLYPLFAPDSLQAVYLHFPDPNRRRKFRKRQIFTPVLLDTVSRALRPDGYLSVMTDHSEYFHEMLELIEQDHRFEKTHAERYLSGFGAPIISRYQRLWERHGLPTLRFEVRRRL</sequence>
<gene>
    <name evidence="7 8" type="primary">trmB</name>
    <name evidence="8" type="ORF">KSX_47290</name>
</gene>
<evidence type="ECO:0000256" key="5">
    <source>
        <dbReference type="ARBA" id="ARBA00022691"/>
    </source>
</evidence>
<dbReference type="CDD" id="cd02440">
    <property type="entry name" value="AdoMet_MTases"/>
    <property type="match status" value="1"/>
</dbReference>
<evidence type="ECO:0000256" key="2">
    <source>
        <dbReference type="ARBA" id="ARBA00003015"/>
    </source>
</evidence>
<dbReference type="Pfam" id="PF02390">
    <property type="entry name" value="Methyltransf_4"/>
    <property type="match status" value="1"/>
</dbReference>
<comment type="caution">
    <text evidence="7">Lacks conserved residue(s) required for the propagation of feature annotation.</text>
</comment>